<dbReference type="PANTHER" id="PTHR43863">
    <property type="entry name" value="HYDROLASE, PUTATIVE (AFU_ORTHOLOGUE AFUA_1G03140)-RELATED"/>
    <property type="match status" value="1"/>
</dbReference>
<protein>
    <submittedName>
        <fullName evidence="6">Alpha-xylosidase</fullName>
        <ecNumber evidence="6">3.2.1.177</ecNumber>
    </submittedName>
</protein>
<dbReference type="STRING" id="1941349.STSP1_01108"/>
<dbReference type="EC" id="3.2.1.177" evidence="6"/>
<dbReference type="Gene3D" id="3.20.20.80">
    <property type="entry name" value="Glycosidases"/>
    <property type="match status" value="1"/>
</dbReference>
<dbReference type="InterPro" id="IPR017853">
    <property type="entry name" value="GH"/>
</dbReference>
<dbReference type="InterPro" id="IPR051816">
    <property type="entry name" value="Glycosyl_Hydrolase_31"/>
</dbReference>
<keyword evidence="2 6" id="KW-0326">Glycosidase</keyword>
<keyword evidence="7" id="KW-1185">Reference proteome</keyword>
<evidence type="ECO:0000259" key="5">
    <source>
        <dbReference type="Pfam" id="PF21365"/>
    </source>
</evidence>
<dbReference type="InterPro" id="IPR048395">
    <property type="entry name" value="Glyco_hydro_31_C"/>
</dbReference>
<dbReference type="Gene3D" id="2.60.40.1760">
    <property type="entry name" value="glycosyl hydrolase (family 31)"/>
    <property type="match status" value="1"/>
</dbReference>
<dbReference type="GO" id="GO:0030246">
    <property type="term" value="F:carbohydrate binding"/>
    <property type="evidence" value="ECO:0007669"/>
    <property type="project" value="InterPro"/>
</dbReference>
<organism evidence="6 7">
    <name type="scientific">Sedimentisphaera salicampi</name>
    <dbReference type="NCBI Taxonomy" id="1941349"/>
    <lineage>
        <taxon>Bacteria</taxon>
        <taxon>Pseudomonadati</taxon>
        <taxon>Planctomycetota</taxon>
        <taxon>Phycisphaerae</taxon>
        <taxon>Sedimentisphaerales</taxon>
        <taxon>Sedimentisphaeraceae</taxon>
        <taxon>Sedimentisphaera</taxon>
    </lineage>
</organism>
<dbReference type="SUPFAM" id="SSF51445">
    <property type="entry name" value="(Trans)glycosidases"/>
    <property type="match status" value="1"/>
</dbReference>
<dbReference type="InterPro" id="IPR013780">
    <property type="entry name" value="Glyco_hydro_b"/>
</dbReference>
<accession>A0A1W6LLP8</accession>
<dbReference type="Pfam" id="PF21365">
    <property type="entry name" value="Glyco_hydro_31_3rd"/>
    <property type="match status" value="1"/>
</dbReference>
<dbReference type="RefSeq" id="WP_085755407.1">
    <property type="nucleotide sequence ID" value="NZ_CP021023.1"/>
</dbReference>
<comment type="similarity">
    <text evidence="1 2">Belongs to the glycosyl hydrolase 31 family.</text>
</comment>
<dbReference type="Proteomes" id="UP000193334">
    <property type="component" value="Chromosome"/>
</dbReference>
<evidence type="ECO:0000313" key="6">
    <source>
        <dbReference type="EMBL" id="ARN56718.1"/>
    </source>
</evidence>
<evidence type="ECO:0000256" key="1">
    <source>
        <dbReference type="ARBA" id="ARBA00007806"/>
    </source>
</evidence>
<dbReference type="SUPFAM" id="SSF51011">
    <property type="entry name" value="Glycosyl hydrolase domain"/>
    <property type="match status" value="1"/>
</dbReference>
<dbReference type="GO" id="GO:0061634">
    <property type="term" value="F:alpha-D-xyloside xylohydrolase"/>
    <property type="evidence" value="ECO:0007669"/>
    <property type="project" value="UniProtKB-EC"/>
</dbReference>
<feature type="domain" description="Glycoside hydrolase family 31 TIM barrel" evidence="4">
    <location>
        <begin position="235"/>
        <end position="553"/>
    </location>
</feature>
<dbReference type="KEGG" id="pbp:STSP1_01108"/>
<evidence type="ECO:0000256" key="2">
    <source>
        <dbReference type="RuleBase" id="RU361185"/>
    </source>
</evidence>
<evidence type="ECO:0000259" key="4">
    <source>
        <dbReference type="Pfam" id="PF01055"/>
    </source>
</evidence>
<dbReference type="Gene3D" id="2.60.40.1180">
    <property type="entry name" value="Golgi alpha-mannosidase II"/>
    <property type="match status" value="1"/>
</dbReference>
<keyword evidence="2 6" id="KW-0378">Hydrolase</keyword>
<feature type="signal peptide" evidence="3">
    <location>
        <begin position="1"/>
        <end position="22"/>
    </location>
</feature>
<name>A0A1W6LLP8_9BACT</name>
<dbReference type="EMBL" id="CP021023">
    <property type="protein sequence ID" value="ARN56718.1"/>
    <property type="molecule type" value="Genomic_DNA"/>
</dbReference>
<sequence length="681" mass="78085" precursor="true">MKMRLYCAAIFALALFVCSAEAGFELELKGSDQKLQMSFSGDKLKSAVEIEEFFVRIDDINYDIEGEPLSLREDKGGFTGVWKLGSRKGTVSVKSLSNRFKITADLDNDYRLHRIGMKIRASEKEYFTGMMERVVDGDQGLSWQKGITQAMNLRGESVEMRVKPSLGLYAPFYISSRGYGLFVHGTWQGRWSFPDKGDEGEVSFYFYGEPLEVTVYTGGVRKAVENHMMDTGPQFLPPKWAFKPWRWRDNHHHRDSYFDGCEANAPYNSELVEDVLMCEALDIPLGVYWVDRPWGEGPWGYDELEWDRQRLPEPGKMIQWLSRKDIKFMLWLSPWTKGPVMEKTADENGWIVPGTNDCIDFSNPEAAKWWQENYIKKLLEDGVAGFKLDRGEERDHAQRGCGTIDDGRDWFEAYNDYSRMYAEAVYEISKEVRGDDFCLLPRAGYTGSAKYAAFWGGDTGEGPWGLRSAIVAALRSSVIGYPIWGSDTGGYRYDEDQPDTMMRWLAFSCFTPIMEVGPSDDKGLWDLKNGREITAVWRLYATLHDHLADYTYESAKQTQEKGTPVIRPLFLTFPDQQDCWDDWQSYMYGPDILVSPIWKAGREVARNVYLPAGESWVDAWTGREYEGGKRVEVRCSVHQIPIFTRSGAAVELPNLNQLWEESLEKVENLPKMSELEKGAKW</sequence>
<gene>
    <name evidence="6" type="primary">yicI_3</name>
    <name evidence="6" type="ORF">STSP1_01108</name>
</gene>
<dbReference type="PANTHER" id="PTHR43863:SF2">
    <property type="entry name" value="MALTASE-GLUCOAMYLASE"/>
    <property type="match status" value="1"/>
</dbReference>
<evidence type="ECO:0000256" key="3">
    <source>
        <dbReference type="SAM" id="SignalP"/>
    </source>
</evidence>
<dbReference type="SUPFAM" id="SSF74650">
    <property type="entry name" value="Galactose mutarotase-like"/>
    <property type="match status" value="1"/>
</dbReference>
<keyword evidence="3" id="KW-0732">Signal</keyword>
<proteinExistence type="inferred from homology"/>
<dbReference type="AlphaFoldDB" id="A0A1W6LLP8"/>
<dbReference type="Pfam" id="PF01055">
    <property type="entry name" value="Glyco_hydro_31_2nd"/>
    <property type="match status" value="1"/>
</dbReference>
<feature type="domain" description="Glycosyl hydrolase family 31 C-terminal" evidence="5">
    <location>
        <begin position="562"/>
        <end position="649"/>
    </location>
</feature>
<dbReference type="CDD" id="cd14752">
    <property type="entry name" value="GH31_N"/>
    <property type="match status" value="1"/>
</dbReference>
<evidence type="ECO:0000313" key="7">
    <source>
        <dbReference type="Proteomes" id="UP000193334"/>
    </source>
</evidence>
<dbReference type="GO" id="GO:0005975">
    <property type="term" value="P:carbohydrate metabolic process"/>
    <property type="evidence" value="ECO:0007669"/>
    <property type="project" value="InterPro"/>
</dbReference>
<reference evidence="7" key="1">
    <citation type="submission" date="2017-04" db="EMBL/GenBank/DDBJ databases">
        <title>Comparative genomics and description of representatives of a novel lineage of planctomycetes thriving in anoxic sediments.</title>
        <authorList>
            <person name="Spring S."/>
            <person name="Bunk B."/>
            <person name="Sproer C."/>
        </authorList>
    </citation>
    <scope>NUCLEOTIDE SEQUENCE [LARGE SCALE GENOMIC DNA]</scope>
    <source>
        <strain evidence="7">ST-PulAB-D4</strain>
    </source>
</reference>
<dbReference type="InterPro" id="IPR000322">
    <property type="entry name" value="Glyco_hydro_31_TIM"/>
</dbReference>
<dbReference type="InterPro" id="IPR011013">
    <property type="entry name" value="Gal_mutarotase_sf_dom"/>
</dbReference>
<feature type="chain" id="PRO_5012619496" evidence="3">
    <location>
        <begin position="23"/>
        <end position="681"/>
    </location>
</feature>